<accession>A0A4Q9GNZ4</accession>
<evidence type="ECO:0000313" key="4">
    <source>
        <dbReference type="EMBL" id="TBN53287.1"/>
    </source>
</evidence>
<keyword evidence="1" id="KW-0175">Coiled coil</keyword>
<feature type="region of interest" description="Disordered" evidence="2">
    <location>
        <begin position="182"/>
        <end position="210"/>
    </location>
</feature>
<reference evidence="4 5" key="1">
    <citation type="submission" date="2019-02" db="EMBL/GenBank/DDBJ databases">
        <title>Hansschlegelia quercus sp. nov., a novel methylotrophic bacterium from buds of oak (Quercus robur L.).</title>
        <authorList>
            <person name="Agafonova N.V."/>
            <person name="Kaparullina E.N."/>
            <person name="Grouzdev D.S."/>
            <person name="Doronina N.V."/>
        </authorList>
    </citation>
    <scope>NUCLEOTIDE SEQUENCE [LARGE SCALE GENOMIC DNA]</scope>
    <source>
        <strain evidence="4 5">Dub</strain>
    </source>
</reference>
<evidence type="ECO:0000256" key="1">
    <source>
        <dbReference type="SAM" id="Coils"/>
    </source>
</evidence>
<organism evidence="4 5">
    <name type="scientific">Hansschlegelia quercus</name>
    <dbReference type="NCBI Taxonomy" id="2528245"/>
    <lineage>
        <taxon>Bacteria</taxon>
        <taxon>Pseudomonadati</taxon>
        <taxon>Pseudomonadota</taxon>
        <taxon>Alphaproteobacteria</taxon>
        <taxon>Hyphomicrobiales</taxon>
        <taxon>Methylopilaceae</taxon>
        <taxon>Hansschlegelia</taxon>
    </lineage>
</organism>
<feature type="coiled-coil region" evidence="1">
    <location>
        <begin position="145"/>
        <end position="182"/>
    </location>
</feature>
<keyword evidence="3" id="KW-0812">Transmembrane</keyword>
<gene>
    <name evidence="4" type="ORF">EYR15_09680</name>
</gene>
<evidence type="ECO:0000313" key="5">
    <source>
        <dbReference type="Proteomes" id="UP000291613"/>
    </source>
</evidence>
<dbReference type="OrthoDB" id="7826912at2"/>
<keyword evidence="5" id="KW-1185">Reference proteome</keyword>
<evidence type="ECO:0000256" key="3">
    <source>
        <dbReference type="SAM" id="Phobius"/>
    </source>
</evidence>
<comment type="caution">
    <text evidence="4">The sequence shown here is derived from an EMBL/GenBank/DDBJ whole genome shotgun (WGS) entry which is preliminary data.</text>
</comment>
<name>A0A4Q9GNZ4_9HYPH</name>
<dbReference type="AlphaFoldDB" id="A0A4Q9GNZ4"/>
<dbReference type="RefSeq" id="WP_131003345.1">
    <property type="nucleotide sequence ID" value="NZ_JBHSZR010000007.1"/>
</dbReference>
<protein>
    <submittedName>
        <fullName evidence="4">Uncharacterized protein</fullName>
    </submittedName>
</protein>
<sequence length="210" mass="22638">MVEPILYSAFGFLLATLLWLLFLPAFWRRAVRLTRARMIDSLPVSADVIVASQDRLRAEHAVAMRAAERRAELAVGGLDTARLAAARARAAELGQRADIEDLRAKVAALEAEDARMRRAVGTAMEGEKRSAEVVLAAETARDQLVAELKASKAQAETSRLAAEQARIEAATLKSQIAKLEARGVPTTADNDGPPNPMASLFKRAPERAGA</sequence>
<feature type="coiled-coil region" evidence="1">
    <location>
        <begin position="92"/>
        <end position="119"/>
    </location>
</feature>
<keyword evidence="3" id="KW-1133">Transmembrane helix</keyword>
<evidence type="ECO:0000256" key="2">
    <source>
        <dbReference type="SAM" id="MobiDB-lite"/>
    </source>
</evidence>
<keyword evidence="3" id="KW-0472">Membrane</keyword>
<dbReference type="EMBL" id="SIUB01000004">
    <property type="protein sequence ID" value="TBN53287.1"/>
    <property type="molecule type" value="Genomic_DNA"/>
</dbReference>
<proteinExistence type="predicted"/>
<feature type="transmembrane region" description="Helical" evidence="3">
    <location>
        <begin position="6"/>
        <end position="27"/>
    </location>
</feature>
<dbReference type="Proteomes" id="UP000291613">
    <property type="component" value="Unassembled WGS sequence"/>
</dbReference>